<evidence type="ECO:0000313" key="2">
    <source>
        <dbReference type="Proteomes" id="UP001153954"/>
    </source>
</evidence>
<dbReference type="InterPro" id="IPR008758">
    <property type="entry name" value="Peptidase_S28"/>
</dbReference>
<evidence type="ECO:0000313" key="1">
    <source>
        <dbReference type="EMBL" id="CAH2103835.1"/>
    </source>
</evidence>
<reference evidence="1" key="1">
    <citation type="submission" date="2022-03" db="EMBL/GenBank/DDBJ databases">
        <authorList>
            <person name="Tunstrom K."/>
        </authorList>
    </citation>
    <scope>NUCLEOTIDE SEQUENCE</scope>
</reference>
<keyword evidence="2" id="KW-1185">Reference proteome</keyword>
<name>A0AAU9V449_EUPED</name>
<dbReference type="InterPro" id="IPR029058">
    <property type="entry name" value="AB_hydrolase_fold"/>
</dbReference>
<gene>
    <name evidence="1" type="ORF">EEDITHA_LOCUS18297</name>
</gene>
<organism evidence="1 2">
    <name type="scientific">Euphydryas editha</name>
    <name type="common">Edith's checkerspot</name>
    <dbReference type="NCBI Taxonomy" id="104508"/>
    <lineage>
        <taxon>Eukaryota</taxon>
        <taxon>Metazoa</taxon>
        <taxon>Ecdysozoa</taxon>
        <taxon>Arthropoda</taxon>
        <taxon>Hexapoda</taxon>
        <taxon>Insecta</taxon>
        <taxon>Pterygota</taxon>
        <taxon>Neoptera</taxon>
        <taxon>Endopterygota</taxon>
        <taxon>Lepidoptera</taxon>
        <taxon>Glossata</taxon>
        <taxon>Ditrysia</taxon>
        <taxon>Papilionoidea</taxon>
        <taxon>Nymphalidae</taxon>
        <taxon>Nymphalinae</taxon>
        <taxon>Euphydryas</taxon>
    </lineage>
</organism>
<protein>
    <submittedName>
        <fullName evidence="1">Uncharacterized protein</fullName>
    </submittedName>
</protein>
<dbReference type="Gene3D" id="3.40.50.1820">
    <property type="entry name" value="alpha/beta hydrolase"/>
    <property type="match status" value="1"/>
</dbReference>
<sequence>MQVFKIRPFTFKDRASFRALFDDAFVNEVADWTNNVYGGLTIDAKRVAYVHGSVDPWHALGMTATEDDDAPAIFIEAHVCVVSAKGDGVVGYEKKDF</sequence>
<comment type="caution">
    <text evidence="1">The sequence shown here is derived from an EMBL/GenBank/DDBJ whole genome shotgun (WGS) entry which is preliminary data.</text>
</comment>
<dbReference type="AlphaFoldDB" id="A0AAU9V449"/>
<accession>A0AAU9V449</accession>
<dbReference type="GO" id="GO:0070008">
    <property type="term" value="F:serine-type exopeptidase activity"/>
    <property type="evidence" value="ECO:0007669"/>
    <property type="project" value="InterPro"/>
</dbReference>
<dbReference type="GO" id="GO:0006508">
    <property type="term" value="P:proteolysis"/>
    <property type="evidence" value="ECO:0007669"/>
    <property type="project" value="InterPro"/>
</dbReference>
<proteinExistence type="predicted"/>
<dbReference type="EMBL" id="CAKOGL010000026">
    <property type="protein sequence ID" value="CAH2103835.1"/>
    <property type="molecule type" value="Genomic_DNA"/>
</dbReference>
<dbReference type="Pfam" id="PF05577">
    <property type="entry name" value="Peptidase_S28"/>
    <property type="match status" value="1"/>
</dbReference>
<dbReference type="Proteomes" id="UP001153954">
    <property type="component" value="Unassembled WGS sequence"/>
</dbReference>